<dbReference type="Proteomes" id="UP000319852">
    <property type="component" value="Chromosome"/>
</dbReference>
<dbReference type="InterPro" id="IPR042099">
    <property type="entry name" value="ANL_N_sf"/>
</dbReference>
<evidence type="ECO:0000259" key="1">
    <source>
        <dbReference type="Pfam" id="PF00501"/>
    </source>
</evidence>
<dbReference type="KEGG" id="amob:HG15A2_09770"/>
<dbReference type="EC" id="6.2.1.3" evidence="2"/>
<keyword evidence="3" id="KW-1185">Reference proteome</keyword>
<dbReference type="PROSITE" id="PS00455">
    <property type="entry name" value="AMP_BINDING"/>
    <property type="match status" value="1"/>
</dbReference>
<dbReference type="EMBL" id="CP036263">
    <property type="protein sequence ID" value="QDS97712.1"/>
    <property type="molecule type" value="Genomic_DNA"/>
</dbReference>
<dbReference type="PANTHER" id="PTHR43767">
    <property type="entry name" value="LONG-CHAIN-FATTY-ACID--COA LIGASE"/>
    <property type="match status" value="1"/>
</dbReference>
<protein>
    <submittedName>
        <fullName evidence="2">Long-chain-fatty-acid--CoA ligase</fullName>
        <ecNumber evidence="2">6.2.1.3</ecNumber>
    </submittedName>
</protein>
<dbReference type="RefSeq" id="WP_145058310.1">
    <property type="nucleotide sequence ID" value="NZ_CP036263.1"/>
</dbReference>
<evidence type="ECO:0000313" key="2">
    <source>
        <dbReference type="EMBL" id="QDS97712.1"/>
    </source>
</evidence>
<reference evidence="2 3" key="1">
    <citation type="submission" date="2019-02" db="EMBL/GenBank/DDBJ databases">
        <title>Deep-cultivation of Planctomycetes and their phenomic and genomic characterization uncovers novel biology.</title>
        <authorList>
            <person name="Wiegand S."/>
            <person name="Jogler M."/>
            <person name="Boedeker C."/>
            <person name="Pinto D."/>
            <person name="Vollmers J."/>
            <person name="Rivas-Marin E."/>
            <person name="Kohn T."/>
            <person name="Peeters S.H."/>
            <person name="Heuer A."/>
            <person name="Rast P."/>
            <person name="Oberbeckmann S."/>
            <person name="Bunk B."/>
            <person name="Jeske O."/>
            <person name="Meyerdierks A."/>
            <person name="Storesund J.E."/>
            <person name="Kallscheuer N."/>
            <person name="Luecker S."/>
            <person name="Lage O.M."/>
            <person name="Pohl T."/>
            <person name="Merkel B.J."/>
            <person name="Hornburger P."/>
            <person name="Mueller R.-W."/>
            <person name="Bruemmer F."/>
            <person name="Labrenz M."/>
            <person name="Spormann A.M."/>
            <person name="Op den Camp H."/>
            <person name="Overmann J."/>
            <person name="Amann R."/>
            <person name="Jetten M.S.M."/>
            <person name="Mascher T."/>
            <person name="Medema M.H."/>
            <person name="Devos D.P."/>
            <person name="Kaster A.-K."/>
            <person name="Ovreas L."/>
            <person name="Rohde M."/>
            <person name="Galperin M.Y."/>
            <person name="Jogler C."/>
        </authorList>
    </citation>
    <scope>NUCLEOTIDE SEQUENCE [LARGE SCALE GENOMIC DNA]</scope>
    <source>
        <strain evidence="2 3">HG15A2</strain>
    </source>
</reference>
<dbReference type="InterPro" id="IPR020845">
    <property type="entry name" value="AMP-binding_CS"/>
</dbReference>
<dbReference type="Gene3D" id="3.40.50.12780">
    <property type="entry name" value="N-terminal domain of ligase-like"/>
    <property type="match status" value="1"/>
</dbReference>
<evidence type="ECO:0000313" key="3">
    <source>
        <dbReference type="Proteomes" id="UP000319852"/>
    </source>
</evidence>
<sequence length="581" mass="63558">MPAVAPSLVDHDPTLVNVGDRLREIAAHLPDAIAVACPGRGDVAGQNSYATCTFSELKDHADALARGLVDLGVEPGMRLALLVKPGVEFVKLVFALLRSGATTVLIDPGMGRKHVVDCLASMQPEGFVAVSAAQALRTVLRRRFPEAVHNVTVGRRWFWGGPTFQQLLAAGDKSTTELPITRSDDPAAIIFTSGSTGPPKGVVYTHRMFDTQALEIQRAYDIQPGGADLACFALFGLFNSAMGVTTVFPQMDFSRPASAEPQALLTAARDWQVTQAFASPSVWDKLSRHCEQTGDMIPTLRKVFSCGAPVPAEVLQRTLKMIAANAEMHTPYGATESLPVATIEASEVLGETAGKTAQGAGVCVGRKFDTIDWRVIRISDEPIDRMEDTEELPTGEIGELIARGPQVSTLYESENKRHNAIAKIDDGDTVWHRLGDVGYFDEQQRFWYCGRKAHRVEMLQGAFFPICCESVFNSHPAVHRTALVGPEGRGKHRLVLYVEPTDNWQERNANDAAFEELGDEIRQLTDKFCFGPAAFPGAAEFMMEQMEIVFDESLPVDVRHNAKINRELIAEWASKNPTSVE</sequence>
<proteinExistence type="predicted"/>
<gene>
    <name evidence="2" type="primary">lcfB</name>
    <name evidence="2" type="ORF">HG15A2_09770</name>
</gene>
<name>A0A517MS52_9BACT</name>
<dbReference type="PANTHER" id="PTHR43767:SF1">
    <property type="entry name" value="NONRIBOSOMAL PEPTIDE SYNTHASE PES1 (EUROFUNG)-RELATED"/>
    <property type="match status" value="1"/>
</dbReference>
<dbReference type="Pfam" id="PF00501">
    <property type="entry name" value="AMP-binding"/>
    <property type="match status" value="1"/>
</dbReference>
<organism evidence="2 3">
    <name type="scientific">Adhaeretor mobilis</name>
    <dbReference type="NCBI Taxonomy" id="1930276"/>
    <lineage>
        <taxon>Bacteria</taxon>
        <taxon>Pseudomonadati</taxon>
        <taxon>Planctomycetota</taxon>
        <taxon>Planctomycetia</taxon>
        <taxon>Pirellulales</taxon>
        <taxon>Lacipirellulaceae</taxon>
        <taxon>Adhaeretor</taxon>
    </lineage>
</organism>
<feature type="domain" description="AMP-dependent synthetase/ligase" evidence="1">
    <location>
        <begin position="23"/>
        <end position="411"/>
    </location>
</feature>
<accession>A0A517MS52</accession>
<dbReference type="AlphaFoldDB" id="A0A517MS52"/>
<dbReference type="GO" id="GO:0004467">
    <property type="term" value="F:long-chain fatty acid-CoA ligase activity"/>
    <property type="evidence" value="ECO:0007669"/>
    <property type="project" value="UniProtKB-EC"/>
</dbReference>
<dbReference type="SUPFAM" id="SSF56801">
    <property type="entry name" value="Acetyl-CoA synthetase-like"/>
    <property type="match status" value="1"/>
</dbReference>
<keyword evidence="2" id="KW-0436">Ligase</keyword>
<dbReference type="OrthoDB" id="9799237at2"/>
<dbReference type="InterPro" id="IPR000873">
    <property type="entry name" value="AMP-dep_synth/lig_dom"/>
</dbReference>
<dbReference type="InterPro" id="IPR050237">
    <property type="entry name" value="ATP-dep_AMP-bd_enzyme"/>
</dbReference>
<dbReference type="NCBIfam" id="NF006754">
    <property type="entry name" value="PRK09274.1"/>
    <property type="match status" value="1"/>
</dbReference>